<dbReference type="Proteomes" id="UP001381174">
    <property type="component" value="Unassembled WGS sequence"/>
</dbReference>
<evidence type="ECO:0000313" key="3">
    <source>
        <dbReference type="Proteomes" id="UP001381174"/>
    </source>
</evidence>
<dbReference type="NCBIfam" id="TIGR00481">
    <property type="entry name" value="YbhB/YbcL family Raf kinase inhibitor-like protein"/>
    <property type="match status" value="1"/>
</dbReference>
<dbReference type="InterPro" id="IPR005247">
    <property type="entry name" value="YbhB_YbcL/LppC-like"/>
</dbReference>
<organism evidence="2 3">
    <name type="scientific">Fulvimonas yonginensis</name>
    <dbReference type="NCBI Taxonomy" id="1495200"/>
    <lineage>
        <taxon>Bacteria</taxon>
        <taxon>Pseudomonadati</taxon>
        <taxon>Pseudomonadota</taxon>
        <taxon>Gammaproteobacteria</taxon>
        <taxon>Lysobacterales</taxon>
        <taxon>Rhodanobacteraceae</taxon>
        <taxon>Fulvimonas</taxon>
    </lineage>
</organism>
<evidence type="ECO:0000313" key="2">
    <source>
        <dbReference type="EMBL" id="MEI7037368.1"/>
    </source>
</evidence>
<dbReference type="EMBL" id="JBBBNY010000008">
    <property type="protein sequence ID" value="MEI7037368.1"/>
    <property type="molecule type" value="Genomic_DNA"/>
</dbReference>
<protein>
    <submittedName>
        <fullName evidence="2">YbhB/YbcL family Raf kinase inhibitor-like protein</fullName>
    </submittedName>
</protein>
<keyword evidence="3" id="KW-1185">Reference proteome</keyword>
<keyword evidence="2" id="KW-0649">Protein kinase inhibitor</keyword>
<name>A0ABU8JDW3_9GAMM</name>
<dbReference type="PANTHER" id="PTHR30289:SF1">
    <property type="entry name" value="PEBP (PHOSPHATIDYLETHANOLAMINE-BINDING PROTEIN) FAMILY PROTEIN"/>
    <property type="match status" value="1"/>
</dbReference>
<comment type="caution">
    <text evidence="2">The sequence shown here is derived from an EMBL/GenBank/DDBJ whole genome shotgun (WGS) entry which is preliminary data.</text>
</comment>
<dbReference type="InterPro" id="IPR036610">
    <property type="entry name" value="PEBP-like_sf"/>
</dbReference>
<dbReference type="SUPFAM" id="SSF49777">
    <property type="entry name" value="PEBP-like"/>
    <property type="match status" value="1"/>
</dbReference>
<feature type="signal peptide" evidence="1">
    <location>
        <begin position="1"/>
        <end position="19"/>
    </location>
</feature>
<dbReference type="RefSeq" id="WP_336807999.1">
    <property type="nucleotide sequence ID" value="NZ_JBBBNY010000008.1"/>
</dbReference>
<keyword evidence="1" id="KW-0732">Signal</keyword>
<dbReference type="Gene3D" id="3.90.280.10">
    <property type="entry name" value="PEBP-like"/>
    <property type="match status" value="1"/>
</dbReference>
<reference evidence="2 3" key="1">
    <citation type="journal article" date="2014" name="Int. J. Syst. Evol. Microbiol.">
        <title>Fulvimonas yonginensis sp. nov., isolated from greenhouse soil, and emended description of the genus Fulvimonas.</title>
        <authorList>
            <person name="Ahn J.H."/>
            <person name="Kim S.J."/>
            <person name="Weon H.Y."/>
            <person name="Hong S.B."/>
            <person name="Seok S.J."/>
            <person name="Kwon S.W."/>
        </authorList>
    </citation>
    <scope>NUCLEOTIDE SEQUENCE [LARGE SCALE GENOMIC DNA]</scope>
    <source>
        <strain evidence="2 3">KACC 16952</strain>
    </source>
</reference>
<dbReference type="InterPro" id="IPR008914">
    <property type="entry name" value="PEBP"/>
</dbReference>
<proteinExistence type="predicted"/>
<dbReference type="GO" id="GO:0004860">
    <property type="term" value="F:protein kinase inhibitor activity"/>
    <property type="evidence" value="ECO:0007669"/>
    <property type="project" value="UniProtKB-KW"/>
</dbReference>
<evidence type="ECO:0000256" key="1">
    <source>
        <dbReference type="SAM" id="SignalP"/>
    </source>
</evidence>
<accession>A0ABU8JDW3</accession>
<sequence length="176" mass="18496">MFRPFACLALVALATTAQAGTFRLRVDAADAQGHIATRYSYDRFGCSGANVAPAVHWDGAPAGTRSFALTVFDPDAPTGSGFWHWVVIDLPASAHGLAEGGRLPPPARAVRNDYGDKAWGGPCPPAGDPPHHYVFTVYALDVPALGVPADASPALTGFMLRSHVLGKAQQTLTFGR</sequence>
<dbReference type="CDD" id="cd00865">
    <property type="entry name" value="PEBP_bact_arch"/>
    <property type="match status" value="1"/>
</dbReference>
<feature type="chain" id="PRO_5046630962" evidence="1">
    <location>
        <begin position="20"/>
        <end position="176"/>
    </location>
</feature>
<dbReference type="Pfam" id="PF01161">
    <property type="entry name" value="PBP"/>
    <property type="match status" value="1"/>
</dbReference>
<dbReference type="PANTHER" id="PTHR30289">
    <property type="entry name" value="UNCHARACTERIZED PROTEIN YBCL-RELATED"/>
    <property type="match status" value="1"/>
</dbReference>
<gene>
    <name evidence="2" type="ORF">WAT24_11425</name>
</gene>